<dbReference type="InParanoid" id="G3HPN4"/>
<keyword evidence="3" id="KW-0261">Viral envelope protein</keyword>
<reference evidence="4" key="1">
    <citation type="journal article" date="2011" name="Nat. Biotechnol.">
        <title>The genomic sequence of the Chinese hamster ovary (CHO)-K1 cell line.</title>
        <authorList>
            <person name="Xu X."/>
            <person name="Nagarajan H."/>
            <person name="Lewis N.E."/>
            <person name="Pan S."/>
            <person name="Cai Z."/>
            <person name="Liu X."/>
            <person name="Chen W."/>
            <person name="Xie M."/>
            <person name="Wang W."/>
            <person name="Hammond S."/>
            <person name="Andersen M.R."/>
            <person name="Neff N."/>
            <person name="Passarelli B."/>
            <person name="Koh W."/>
            <person name="Fan H.C."/>
            <person name="Wang J."/>
            <person name="Gui Y."/>
            <person name="Lee K.H."/>
            <person name="Betenbaugh M.J."/>
            <person name="Quake S.R."/>
            <person name="Famili I."/>
            <person name="Palsson B.O."/>
            <person name="Wang J."/>
        </authorList>
    </citation>
    <scope>NUCLEOTIDE SEQUENCE [LARGE SCALE GENOMIC DNA]</scope>
    <source>
        <strain evidence="4">CHO K1 cell line</strain>
    </source>
</reference>
<evidence type="ECO:0000259" key="2">
    <source>
        <dbReference type="Pfam" id="PF00517"/>
    </source>
</evidence>
<gene>
    <name evidence="3" type="ORF">I79_012749</name>
</gene>
<dbReference type="GO" id="GO:0005198">
    <property type="term" value="F:structural molecule activity"/>
    <property type="evidence" value="ECO:0007669"/>
    <property type="project" value="InterPro"/>
</dbReference>
<dbReference type="PANTHER" id="PTHR37874">
    <property type="entry name" value="RIKEN CDNA 1500011B03 GENE-RELATED"/>
    <property type="match status" value="1"/>
</dbReference>
<protein>
    <submittedName>
        <fullName evidence="3">Envelope glycoprotein</fullName>
    </submittedName>
</protein>
<dbReference type="AlphaFoldDB" id="G3HPN4"/>
<dbReference type="EMBL" id="JH000581">
    <property type="protein sequence ID" value="EGW09652.1"/>
    <property type="molecule type" value="Genomic_DNA"/>
</dbReference>
<feature type="domain" description="Retroviral envelope protein GP41-like" evidence="2">
    <location>
        <begin position="113"/>
        <end position="279"/>
    </location>
</feature>
<evidence type="ECO:0000313" key="4">
    <source>
        <dbReference type="Proteomes" id="UP000001075"/>
    </source>
</evidence>
<feature type="transmembrane region" description="Helical" evidence="1">
    <location>
        <begin position="258"/>
        <end position="280"/>
    </location>
</feature>
<organism evidence="3 4">
    <name type="scientific">Cricetulus griseus</name>
    <name type="common">Chinese hamster</name>
    <name type="synonym">Cricetulus barabensis griseus</name>
    <dbReference type="NCBI Taxonomy" id="10029"/>
    <lineage>
        <taxon>Eukaryota</taxon>
        <taxon>Metazoa</taxon>
        <taxon>Chordata</taxon>
        <taxon>Craniata</taxon>
        <taxon>Vertebrata</taxon>
        <taxon>Euteleostomi</taxon>
        <taxon>Mammalia</taxon>
        <taxon>Eutheria</taxon>
        <taxon>Euarchontoglires</taxon>
        <taxon>Glires</taxon>
        <taxon>Rodentia</taxon>
        <taxon>Myomorpha</taxon>
        <taxon>Muroidea</taxon>
        <taxon>Cricetidae</taxon>
        <taxon>Cricetinae</taxon>
        <taxon>Cricetulus</taxon>
    </lineage>
</organism>
<dbReference type="Pfam" id="PF00517">
    <property type="entry name" value="GP41"/>
    <property type="match status" value="1"/>
</dbReference>
<keyword evidence="1" id="KW-0472">Membrane</keyword>
<evidence type="ECO:0000313" key="3">
    <source>
        <dbReference type="EMBL" id="EGW09652.1"/>
    </source>
</evidence>
<evidence type="ECO:0000256" key="1">
    <source>
        <dbReference type="SAM" id="Phobius"/>
    </source>
</evidence>
<dbReference type="PANTHER" id="PTHR37874:SF2">
    <property type="entry name" value="GENE 8113-RELATED"/>
    <property type="match status" value="1"/>
</dbReference>
<dbReference type="InterPro" id="IPR053368">
    <property type="entry name" value="Viral_Envelope_Glycoprotein"/>
</dbReference>
<sequence length="315" mass="34226">MVLGAGEEPSTFENLYSAKYSPTPVCVWPPFVWIVSNGSMEGDRFNCSPTTCFYALCWNASVFQLAVVARLPRYVPIPVEAPSSMTLLRPKRDFGITAAIAVAITAAAVGATVSAVSLSGTVQTASALNNLSANVSHALDLQTSLNSQIKGGLMIVNQRIDLVQEQLDTLWQLAQLGCEWKMPGLCVTSVQYTNYTRAAELVRSLSAYLFQNRSLEFEDTLKELRLAVVNVNSTRVDLSLATGLSSWLDSAMDHLKEWAGLGALTGLLILVSLICLWCIYKIRVTQKRDAAMIAQAFIAIEAGQSPQVWLAAIKS</sequence>
<dbReference type="InterPro" id="IPR000328">
    <property type="entry name" value="GP41-like"/>
</dbReference>
<dbReference type="Proteomes" id="UP000001075">
    <property type="component" value="Unassembled WGS sequence"/>
</dbReference>
<accession>G3HPN4</accession>
<feature type="transmembrane region" description="Helical" evidence="1">
    <location>
        <begin position="94"/>
        <end position="118"/>
    </location>
</feature>
<proteinExistence type="predicted"/>
<keyword evidence="3" id="KW-0946">Virion</keyword>
<keyword evidence="1" id="KW-0812">Transmembrane</keyword>
<keyword evidence="1" id="KW-1133">Transmembrane helix</keyword>
<name>G3HPN4_CRIGR</name>